<proteinExistence type="predicted"/>
<sequence>MSKLTPAQEDAADRAERLMSMSKAAALMGRDRNTLAAWAAKGMPIARKGESGSSHLVDLKEVILWREEQVRREERTRFPGAGEDGLGEGMGGRMSPSDLLKLENLKLTRLKVGQAAEILVERSIPEMAEERAYGILRQAIMALPERLTREMAGFPEEKKLIWRQKAQGWCREALKQSAKVIADAMGTVPTRPDDAV</sequence>
<feature type="region of interest" description="Disordered" evidence="1">
    <location>
        <begin position="74"/>
        <end position="93"/>
    </location>
</feature>
<evidence type="ECO:0000313" key="3">
    <source>
        <dbReference type="Proteomes" id="UP000078529"/>
    </source>
</evidence>
<evidence type="ECO:0008006" key="4">
    <source>
        <dbReference type="Google" id="ProtNLM"/>
    </source>
</evidence>
<dbReference type="RefSeq" id="WP_058599284.1">
    <property type="nucleotide sequence ID" value="NZ_LDQA01000014.1"/>
</dbReference>
<dbReference type="PATRIC" id="fig|401562.4.peg.733"/>
<evidence type="ECO:0000256" key="1">
    <source>
        <dbReference type="SAM" id="MobiDB-lite"/>
    </source>
</evidence>
<dbReference type="InterPro" id="IPR036388">
    <property type="entry name" value="WH-like_DNA-bd_sf"/>
</dbReference>
<dbReference type="Proteomes" id="UP000078529">
    <property type="component" value="Unassembled WGS sequence"/>
</dbReference>
<name>A0A175RTU2_9HYPH</name>
<keyword evidence="3" id="KW-1185">Reference proteome</keyword>
<dbReference type="EMBL" id="LDQA01000014">
    <property type="protein sequence ID" value="KTR06891.1"/>
    <property type="molecule type" value="Genomic_DNA"/>
</dbReference>
<reference evidence="2 3" key="1">
    <citation type="journal article" date="2016" name="Front. Microbiol.">
        <title>Genomic Resource of Rice Seed Associated Bacteria.</title>
        <authorList>
            <person name="Midha S."/>
            <person name="Bansal K."/>
            <person name="Sharma S."/>
            <person name="Kumar N."/>
            <person name="Patil P.P."/>
            <person name="Chaudhry V."/>
            <person name="Patil P.B."/>
        </authorList>
    </citation>
    <scope>NUCLEOTIDE SEQUENCE [LARGE SCALE GENOMIC DNA]</scope>
    <source>
        <strain evidence="2 3">NS365</strain>
    </source>
</reference>
<organism evidence="2 3">
    <name type="scientific">Aureimonas ureilytica</name>
    <dbReference type="NCBI Taxonomy" id="401562"/>
    <lineage>
        <taxon>Bacteria</taxon>
        <taxon>Pseudomonadati</taxon>
        <taxon>Pseudomonadota</taxon>
        <taxon>Alphaproteobacteria</taxon>
        <taxon>Hyphomicrobiales</taxon>
        <taxon>Aurantimonadaceae</taxon>
        <taxon>Aureimonas</taxon>
    </lineage>
</organism>
<evidence type="ECO:0000313" key="2">
    <source>
        <dbReference type="EMBL" id="KTR06891.1"/>
    </source>
</evidence>
<dbReference type="AlphaFoldDB" id="A0A175RTU2"/>
<gene>
    <name evidence="2" type="ORF">NS365_05505</name>
</gene>
<dbReference type="InterPro" id="IPR009061">
    <property type="entry name" value="DNA-bd_dom_put_sf"/>
</dbReference>
<dbReference type="Gene3D" id="1.10.10.10">
    <property type="entry name" value="Winged helix-like DNA-binding domain superfamily/Winged helix DNA-binding domain"/>
    <property type="match status" value="1"/>
</dbReference>
<comment type="caution">
    <text evidence="2">The sequence shown here is derived from an EMBL/GenBank/DDBJ whole genome shotgun (WGS) entry which is preliminary data.</text>
</comment>
<feature type="compositionally biased region" description="Gly residues" evidence="1">
    <location>
        <begin position="82"/>
        <end position="92"/>
    </location>
</feature>
<accession>A0A175RTU2</accession>
<dbReference type="SUPFAM" id="SSF46955">
    <property type="entry name" value="Putative DNA-binding domain"/>
    <property type="match status" value="1"/>
</dbReference>
<protein>
    <recommendedName>
        <fullName evidence="4">Terminase small subunit</fullName>
    </recommendedName>
</protein>